<dbReference type="PANTHER" id="PTHR45648:SF22">
    <property type="entry name" value="GDSL LIPASE_ACYLHYDROLASE FAMILY PROTEIN (AFU_ORTHOLOGUE AFUA_4G14700)"/>
    <property type="match status" value="1"/>
</dbReference>
<evidence type="ECO:0008006" key="4">
    <source>
        <dbReference type="Google" id="ProtNLM"/>
    </source>
</evidence>
<comment type="caution">
    <text evidence="2">The sequence shown here is derived from an EMBL/GenBank/DDBJ whole genome shotgun (WGS) entry which is preliminary data.</text>
</comment>
<evidence type="ECO:0000313" key="3">
    <source>
        <dbReference type="Proteomes" id="UP001305779"/>
    </source>
</evidence>
<dbReference type="InterPro" id="IPR051058">
    <property type="entry name" value="GDSL_Est/Lipase"/>
</dbReference>
<dbReference type="EMBL" id="JAXOVC010000012">
    <property type="protein sequence ID" value="KAK4495508.1"/>
    <property type="molecule type" value="Genomic_DNA"/>
</dbReference>
<dbReference type="Gene3D" id="3.40.50.1110">
    <property type="entry name" value="SGNH hydrolase"/>
    <property type="match status" value="1"/>
</dbReference>
<accession>A0ABR0E2Z5</accession>
<reference evidence="2 3" key="1">
    <citation type="journal article" date="2023" name="G3 (Bethesda)">
        <title>A chromosome-level genome assembly of Zasmidium syzygii isolated from banana leaves.</title>
        <authorList>
            <person name="van Westerhoven A.C."/>
            <person name="Mehrabi R."/>
            <person name="Talebi R."/>
            <person name="Steentjes M.B.F."/>
            <person name="Corcolon B."/>
            <person name="Chong P.A."/>
            <person name="Kema G.H.J."/>
            <person name="Seidl M.F."/>
        </authorList>
    </citation>
    <scope>NUCLEOTIDE SEQUENCE [LARGE SCALE GENOMIC DNA]</scope>
    <source>
        <strain evidence="2 3">P124</strain>
    </source>
</reference>
<sequence length="271" mass="29939">MSHGRQPSLKNPFGNPAYPGGESGVMSAIHTLMVIPARTSGGDIWIDAVVKSLGQTIVYDLAVGANMVNHTQVRPGSLTAGGAVRDFVDQQAEFDILAKNRSIPWTARNSVFISWFGINDVAVQIHEGRNFNQSTAILAPDVDQYFALLGRQYQLGARNFVSVLVPPIHRAPVYDYGNASNAVDVKQLTDWWNSRMREQHTRFRSRHSSAKSLLVDPTLLFHEILDNPQDFGAPSAACVSYPQGQPCLWADFIHPGIVLQREFGKRMVNAL</sequence>
<keyword evidence="3" id="KW-1185">Reference proteome</keyword>
<dbReference type="InterPro" id="IPR036514">
    <property type="entry name" value="SGNH_hydro_sf"/>
</dbReference>
<protein>
    <recommendedName>
        <fullName evidence="4">Carbohydrate esterase family 16 protein</fullName>
    </recommendedName>
</protein>
<evidence type="ECO:0000313" key="2">
    <source>
        <dbReference type="EMBL" id="KAK4495508.1"/>
    </source>
</evidence>
<gene>
    <name evidence="2" type="ORF">PRZ48_013840</name>
</gene>
<dbReference type="Proteomes" id="UP001305779">
    <property type="component" value="Unassembled WGS sequence"/>
</dbReference>
<organism evidence="2 3">
    <name type="scientific">Zasmidium cellare</name>
    <name type="common">Wine cellar mold</name>
    <name type="synonym">Racodium cellare</name>
    <dbReference type="NCBI Taxonomy" id="395010"/>
    <lineage>
        <taxon>Eukaryota</taxon>
        <taxon>Fungi</taxon>
        <taxon>Dikarya</taxon>
        <taxon>Ascomycota</taxon>
        <taxon>Pezizomycotina</taxon>
        <taxon>Dothideomycetes</taxon>
        <taxon>Dothideomycetidae</taxon>
        <taxon>Mycosphaerellales</taxon>
        <taxon>Mycosphaerellaceae</taxon>
        <taxon>Zasmidium</taxon>
    </lineage>
</organism>
<evidence type="ECO:0000256" key="1">
    <source>
        <dbReference type="ARBA" id="ARBA00022801"/>
    </source>
</evidence>
<keyword evidence="1" id="KW-0378">Hydrolase</keyword>
<proteinExistence type="predicted"/>
<dbReference type="PANTHER" id="PTHR45648">
    <property type="entry name" value="GDSL LIPASE/ACYLHYDROLASE FAMILY PROTEIN (AFU_ORTHOLOGUE AFUA_4G14700)"/>
    <property type="match status" value="1"/>
</dbReference>
<name>A0ABR0E2Z5_ZASCE</name>